<evidence type="ECO:0000313" key="1">
    <source>
        <dbReference type="EMBL" id="MCQ1528302.1"/>
    </source>
</evidence>
<comment type="caution">
    <text evidence="1">The sequence shown here is derived from an EMBL/GenBank/DDBJ whole genome shotgun (WGS) entry which is preliminary data.</text>
</comment>
<name>A0ABT1NAM3_9FIRM</name>
<organism evidence="1 2">
    <name type="scientific">Lutispora saccharofermentans</name>
    <dbReference type="NCBI Taxonomy" id="3024236"/>
    <lineage>
        <taxon>Bacteria</taxon>
        <taxon>Bacillati</taxon>
        <taxon>Bacillota</taxon>
        <taxon>Clostridia</taxon>
        <taxon>Lutisporales</taxon>
        <taxon>Lutisporaceae</taxon>
        <taxon>Lutispora</taxon>
    </lineage>
</organism>
<dbReference type="Proteomes" id="UP001651880">
    <property type="component" value="Unassembled WGS sequence"/>
</dbReference>
<accession>A0ABT1NAM3</accession>
<sequence>MKNLFDREIVKKIELLNKHSGLNHRTKPYDINSKEDLNSLLKIKVCALLDYLEYDGILENLLERLDESIEYYDTSTWLSFTMDINEPDKLLTKCYETTRKASDDFRKLIGRTTDECLEVLSIVLNSNEEIQKSILGFNVNDFSSIKDHVSDILDSVYEVENSYVMDEAFKNFIEYLRKCLVKE</sequence>
<proteinExistence type="predicted"/>
<protein>
    <submittedName>
        <fullName evidence="1">Uncharacterized protein</fullName>
    </submittedName>
</protein>
<gene>
    <name evidence="1" type="ORF">LJD61_01895</name>
</gene>
<reference evidence="1 2" key="1">
    <citation type="submission" date="2021-10" db="EMBL/GenBank/DDBJ databases">
        <title>Lutispora strain m25 sp. nov., a thermophilic, non-spore-forming bacterium isolated from a lab-scale methanogenic bioreactor digesting anaerobic sludge.</title>
        <authorList>
            <person name="El Houari A."/>
            <person name="Mcdonald J."/>
        </authorList>
    </citation>
    <scope>NUCLEOTIDE SEQUENCE [LARGE SCALE GENOMIC DNA]</scope>
    <source>
        <strain evidence="2">m25</strain>
    </source>
</reference>
<evidence type="ECO:0000313" key="2">
    <source>
        <dbReference type="Proteomes" id="UP001651880"/>
    </source>
</evidence>
<dbReference type="RefSeq" id="WP_255225791.1">
    <property type="nucleotide sequence ID" value="NZ_JAJEKE010000001.1"/>
</dbReference>
<dbReference type="EMBL" id="JAJEKE010000001">
    <property type="protein sequence ID" value="MCQ1528302.1"/>
    <property type="molecule type" value="Genomic_DNA"/>
</dbReference>
<keyword evidence="2" id="KW-1185">Reference proteome</keyword>